<dbReference type="PANTHER" id="PTHR40980:SF4">
    <property type="entry name" value="TONB-DEPENDENT RECEPTOR-LIKE BETA-BARREL DOMAIN-CONTAINING PROTEIN"/>
    <property type="match status" value="1"/>
</dbReference>
<evidence type="ECO:0000256" key="3">
    <source>
        <dbReference type="ARBA" id="ARBA00022496"/>
    </source>
</evidence>
<dbReference type="Proteomes" id="UP000557392">
    <property type="component" value="Unassembled WGS sequence"/>
</dbReference>
<keyword evidence="3" id="KW-0410">Iron transport</keyword>
<dbReference type="Gene3D" id="3.55.50.30">
    <property type="match status" value="1"/>
</dbReference>
<evidence type="ECO:0000256" key="8">
    <source>
        <dbReference type="SAM" id="SignalP"/>
    </source>
</evidence>
<comment type="caution">
    <text evidence="10">The sequence shown here is derived from an EMBL/GenBank/DDBJ whole genome shotgun (WGS) entry which is preliminary data.</text>
</comment>
<evidence type="ECO:0000259" key="9">
    <source>
        <dbReference type="SMART" id="SM00965"/>
    </source>
</evidence>
<protein>
    <submittedName>
        <fullName evidence="10">TonB-dependent receptor</fullName>
    </submittedName>
</protein>
<dbReference type="Gene3D" id="2.40.170.20">
    <property type="entry name" value="TonB-dependent receptor, beta-barrel domain"/>
    <property type="match status" value="1"/>
</dbReference>
<dbReference type="SUPFAM" id="SSF56935">
    <property type="entry name" value="Porins"/>
    <property type="match status" value="1"/>
</dbReference>
<name>A0A7W6JUF3_9SPHN</name>
<dbReference type="InterPro" id="IPR036942">
    <property type="entry name" value="Beta-barrel_TonB_sf"/>
</dbReference>
<keyword evidence="8" id="KW-0732">Signal</keyword>
<dbReference type="Pfam" id="PF00593">
    <property type="entry name" value="TonB_dep_Rec_b-barrel"/>
    <property type="match status" value="1"/>
</dbReference>
<keyword evidence="2" id="KW-0813">Transport</keyword>
<dbReference type="EMBL" id="JACIEH010000002">
    <property type="protein sequence ID" value="MBB4098716.1"/>
    <property type="molecule type" value="Genomic_DNA"/>
</dbReference>
<evidence type="ECO:0000256" key="6">
    <source>
        <dbReference type="ARBA" id="ARBA00023237"/>
    </source>
</evidence>
<keyword evidence="3" id="KW-0406">Ion transport</keyword>
<dbReference type="GO" id="GO:0006826">
    <property type="term" value="P:iron ion transport"/>
    <property type="evidence" value="ECO:0007669"/>
    <property type="project" value="UniProtKB-KW"/>
</dbReference>
<evidence type="ECO:0000256" key="2">
    <source>
        <dbReference type="ARBA" id="ARBA00022448"/>
    </source>
</evidence>
<dbReference type="Pfam" id="PF07715">
    <property type="entry name" value="Plug"/>
    <property type="match status" value="1"/>
</dbReference>
<dbReference type="PROSITE" id="PS50194">
    <property type="entry name" value="FILAMIN_REPEAT"/>
    <property type="match status" value="1"/>
</dbReference>
<dbReference type="GO" id="GO:0030246">
    <property type="term" value="F:carbohydrate binding"/>
    <property type="evidence" value="ECO:0007669"/>
    <property type="project" value="InterPro"/>
</dbReference>
<dbReference type="RefSeq" id="WP_183997727.1">
    <property type="nucleotide sequence ID" value="NZ_JACIEH010000002.1"/>
</dbReference>
<sequence>MPSKLTLAMLAVSSCAFVVPVAQAQTRYSFDMPAQPLEAALRSVATRTSTNIIFDGPALRSRTAPTLHGEFTARDAFLALLQGSGLSLNVTQGGSYIVVAPAPQSRTSGDKGSISGHLTRDQGGRALAGALVRIVETDQTTTADKNGDFNFPSIAPGQYTVEISFLGFETRSQPVVVGSGNASTLDLALNEGAEEGVPIVVYGTRSARANALNLQRAAENNTEVVSADDLGNFTGTTFSDALRRTAGVSFQRDSVTGDGTNVIVRGLDPDMNNVKLNGLQLPVGNGTGRSADLSNLLADSVGKITISKSLLPSQDSAGTGGLIEIETLSPLNRPHRYASFQIEGGLSGKDFSKDVLVSGTVAGRFGAQDNFGLSASVQFRRNSVRNVSYNTVTKFGAFLPNAANGTPTLTAPDAVNPHATFPFVPGDDGAYVTQLETSFNHVKQSTLAATVSAEWNIADHTNWKFDFQHAEVNRTYYSMTDIFTASSKYSDVPGGQAVSALHLDLTPGNAALAREQAYSYDPDGKTTTDTYSFSGKSTAGKLTFTYLAGYAHGGEKHGRNTTLDLRVAGIDATAAYFQPGATDATLGYIVTPFARRSGDAIPIPLLSTAGWALINDASRYTIQNGTGGIDTTTGSNNRYTGEASLRWDMDWGFLKYVQIGGRFERAEFKSNLARTQFSGNASIAALGLPFTPTDLSRVGVTGANFTAMSESTLIRFLDNLGKYPQVGLSVLPLAVGQDKQGTREDNYAAYVQSRLQFGKLEIIGGVRYNRTDLTASNLSFPTYIGPILPANGGGFGSDLVFQNQFTRLVTETAKSEDFLPRVLFNFRQNDNLIFRGGYFLSVARPQITNLSRETRISFINIPIPGPNGVQPILQINSGNPNLKQATTHNFDLSAEYYHKIGIIKIGGFYKRINNLLQANQTNGPANLANLTLPNSPYFQGLPYFDPAHPENYFINGGSPINSPHPATIWGVEGRFERQFDFLPGALSGLGIIANYTYTKSSRWQQYSWAYAPANQSSIYEFSGLPFNQQPKHSGTVALTYQKYGFDGTLAYSFQSKTLDNFYPRGLSVYNQDVQTLDLRGEYYIDKGRKYRVYVEGSDLLKGTEKPDVQQLIQGIYTRATYLGGRKFKIGAAAIF</sequence>
<keyword evidence="10" id="KW-0675">Receptor</keyword>
<evidence type="ECO:0000256" key="5">
    <source>
        <dbReference type="ARBA" id="ARBA00023136"/>
    </source>
</evidence>
<dbReference type="NCBIfam" id="TIGR01782">
    <property type="entry name" value="TonB-Xanth-Caul"/>
    <property type="match status" value="1"/>
</dbReference>
<evidence type="ECO:0000313" key="11">
    <source>
        <dbReference type="Proteomes" id="UP000557392"/>
    </source>
</evidence>
<dbReference type="Gene3D" id="2.170.130.10">
    <property type="entry name" value="TonB-dependent receptor, plug domain"/>
    <property type="match status" value="1"/>
</dbReference>
<dbReference type="InterPro" id="IPR010104">
    <property type="entry name" value="TonB_rcpt_bac"/>
</dbReference>
<comment type="similarity">
    <text evidence="7">Belongs to the TonB-dependent receptor family.</text>
</comment>
<feature type="domain" description="Secretin/TonB short N-terminal" evidence="9">
    <location>
        <begin position="50"/>
        <end position="101"/>
    </location>
</feature>
<evidence type="ECO:0000313" key="10">
    <source>
        <dbReference type="EMBL" id="MBB4098716.1"/>
    </source>
</evidence>
<dbReference type="SMART" id="SM00965">
    <property type="entry name" value="STN"/>
    <property type="match status" value="1"/>
</dbReference>
<keyword evidence="5 7" id="KW-0472">Membrane</keyword>
<proteinExistence type="inferred from homology"/>
<reference evidence="10 11" key="1">
    <citation type="submission" date="2020-08" db="EMBL/GenBank/DDBJ databases">
        <title>Genomic Encyclopedia of Type Strains, Phase IV (KMG-IV): sequencing the most valuable type-strain genomes for metagenomic binning, comparative biology and taxonomic classification.</title>
        <authorList>
            <person name="Goeker M."/>
        </authorList>
    </citation>
    <scope>NUCLEOTIDE SEQUENCE [LARGE SCALE GENOMIC DNA]</scope>
    <source>
        <strain evidence="10 11">DSM 101806</strain>
    </source>
</reference>
<dbReference type="Gene3D" id="2.60.40.1120">
    <property type="entry name" value="Carboxypeptidase-like, regulatory domain"/>
    <property type="match status" value="1"/>
</dbReference>
<organism evidence="10 11">
    <name type="scientific">Sphingomonas kyeonggiensis</name>
    <dbReference type="NCBI Taxonomy" id="1268553"/>
    <lineage>
        <taxon>Bacteria</taxon>
        <taxon>Pseudomonadati</taxon>
        <taxon>Pseudomonadota</taxon>
        <taxon>Alphaproteobacteria</taxon>
        <taxon>Sphingomonadales</taxon>
        <taxon>Sphingomonadaceae</taxon>
        <taxon>Sphingomonas</taxon>
    </lineage>
</organism>
<dbReference type="PANTHER" id="PTHR40980">
    <property type="entry name" value="PLUG DOMAIN-CONTAINING PROTEIN"/>
    <property type="match status" value="1"/>
</dbReference>
<keyword evidence="6" id="KW-0998">Cell outer membrane</keyword>
<dbReference type="Pfam" id="PF07660">
    <property type="entry name" value="STN"/>
    <property type="match status" value="1"/>
</dbReference>
<dbReference type="InterPro" id="IPR013784">
    <property type="entry name" value="Carb-bd-like_fold"/>
</dbReference>
<dbReference type="SUPFAM" id="SSF49452">
    <property type="entry name" value="Starch-binding domain-like"/>
    <property type="match status" value="1"/>
</dbReference>
<accession>A0A7W6JUF3</accession>
<dbReference type="GO" id="GO:0009279">
    <property type="term" value="C:cell outer membrane"/>
    <property type="evidence" value="ECO:0007669"/>
    <property type="project" value="UniProtKB-SubCell"/>
</dbReference>
<evidence type="ECO:0000256" key="4">
    <source>
        <dbReference type="ARBA" id="ARBA00023004"/>
    </source>
</evidence>
<gene>
    <name evidence="10" type="ORF">GGR46_002280</name>
</gene>
<dbReference type="InterPro" id="IPR037066">
    <property type="entry name" value="Plug_dom_sf"/>
</dbReference>
<keyword evidence="4" id="KW-0408">Iron</keyword>
<dbReference type="PROSITE" id="PS51257">
    <property type="entry name" value="PROKAR_LIPOPROTEIN"/>
    <property type="match status" value="1"/>
</dbReference>
<keyword evidence="11" id="KW-1185">Reference proteome</keyword>
<evidence type="ECO:0000256" key="1">
    <source>
        <dbReference type="ARBA" id="ARBA00004442"/>
    </source>
</evidence>
<dbReference type="InterPro" id="IPR000531">
    <property type="entry name" value="Beta-barrel_TonB"/>
</dbReference>
<dbReference type="InterPro" id="IPR012910">
    <property type="entry name" value="Plug_dom"/>
</dbReference>
<dbReference type="InterPro" id="IPR011662">
    <property type="entry name" value="Secretin/TonB_short_N"/>
</dbReference>
<comment type="subcellular location">
    <subcellularLocation>
        <location evidence="1 7">Cell outer membrane</location>
    </subcellularLocation>
</comment>
<dbReference type="InterPro" id="IPR017868">
    <property type="entry name" value="Filamin/ABP280_repeat-like"/>
</dbReference>
<dbReference type="AlphaFoldDB" id="A0A7W6JUF3"/>
<keyword evidence="7" id="KW-0798">TonB box</keyword>
<feature type="signal peptide" evidence="8">
    <location>
        <begin position="1"/>
        <end position="24"/>
    </location>
</feature>
<dbReference type="Pfam" id="PF13620">
    <property type="entry name" value="CarboxypepD_reg"/>
    <property type="match status" value="1"/>
</dbReference>
<feature type="chain" id="PRO_5031339878" evidence="8">
    <location>
        <begin position="25"/>
        <end position="1135"/>
    </location>
</feature>
<evidence type="ECO:0000256" key="7">
    <source>
        <dbReference type="RuleBase" id="RU003357"/>
    </source>
</evidence>